<keyword evidence="1" id="KW-0472">Membrane</keyword>
<evidence type="ECO:0000256" key="1">
    <source>
        <dbReference type="SAM" id="Phobius"/>
    </source>
</evidence>
<feature type="transmembrane region" description="Helical" evidence="1">
    <location>
        <begin position="172"/>
        <end position="196"/>
    </location>
</feature>
<dbReference type="PROSITE" id="PS51257">
    <property type="entry name" value="PROKAR_LIPOPROTEIN"/>
    <property type="match status" value="1"/>
</dbReference>
<feature type="transmembrane region" description="Helical" evidence="1">
    <location>
        <begin position="132"/>
        <end position="160"/>
    </location>
</feature>
<name>A0ABP8E2C5_9MICO</name>
<comment type="caution">
    <text evidence="2">The sequence shown here is derived from an EMBL/GenBank/DDBJ whole genome shotgun (WGS) entry which is preliminary data.</text>
</comment>
<keyword evidence="3" id="KW-1185">Reference proteome</keyword>
<keyword evidence="1" id="KW-1133">Transmembrane helix</keyword>
<reference evidence="3" key="1">
    <citation type="journal article" date="2019" name="Int. J. Syst. Evol. Microbiol.">
        <title>The Global Catalogue of Microorganisms (GCM) 10K type strain sequencing project: providing services to taxonomists for standard genome sequencing and annotation.</title>
        <authorList>
            <consortium name="The Broad Institute Genomics Platform"/>
            <consortium name="The Broad Institute Genome Sequencing Center for Infectious Disease"/>
            <person name="Wu L."/>
            <person name="Ma J."/>
        </authorList>
    </citation>
    <scope>NUCLEOTIDE SEQUENCE [LARGE SCALE GENOMIC DNA]</scope>
    <source>
        <strain evidence="3">JCM 17442</strain>
    </source>
</reference>
<gene>
    <name evidence="2" type="ORF">GCM10022256_19970</name>
</gene>
<organism evidence="2 3">
    <name type="scientific">Frondihabitans peucedani</name>
    <dbReference type="NCBI Taxonomy" id="598626"/>
    <lineage>
        <taxon>Bacteria</taxon>
        <taxon>Bacillati</taxon>
        <taxon>Actinomycetota</taxon>
        <taxon>Actinomycetes</taxon>
        <taxon>Micrococcales</taxon>
        <taxon>Microbacteriaceae</taxon>
        <taxon>Frondihabitans</taxon>
    </lineage>
</organism>
<evidence type="ECO:0008006" key="4">
    <source>
        <dbReference type="Google" id="ProtNLM"/>
    </source>
</evidence>
<evidence type="ECO:0000313" key="2">
    <source>
        <dbReference type="EMBL" id="GAA4266385.1"/>
    </source>
</evidence>
<dbReference type="EMBL" id="BAABAU010000001">
    <property type="protein sequence ID" value="GAA4266385.1"/>
    <property type="molecule type" value="Genomic_DNA"/>
</dbReference>
<proteinExistence type="predicted"/>
<evidence type="ECO:0000313" key="3">
    <source>
        <dbReference type="Proteomes" id="UP001501594"/>
    </source>
</evidence>
<sequence length="245" mass="25965">MTFARVLQTELRKCVDTRASRWLLVVMVVLCACALAINTITRVEDFADYVRGATLPMPALLPILAILAATGDWTQRSAMTTFALVPRRSIVLAARLAAAILLIVAVAAAVALVSVVVFLLTPHARVESVGSWATLGALGSITGLSIAAALTGVAAGFLLLNTPVAITVTILLPILFDILVAIPLPEVAPWISILAFSAWMTAPEWSWWTTQGTGVGIGPALTSFLLFIVVPIGVGWKRQSVREAK</sequence>
<feature type="transmembrane region" description="Helical" evidence="1">
    <location>
        <begin position="21"/>
        <end position="41"/>
    </location>
</feature>
<protein>
    <recommendedName>
        <fullName evidence="4">ABC transporter permease</fullName>
    </recommendedName>
</protein>
<dbReference type="Proteomes" id="UP001501594">
    <property type="component" value="Unassembled WGS sequence"/>
</dbReference>
<feature type="transmembrane region" description="Helical" evidence="1">
    <location>
        <begin position="53"/>
        <end position="71"/>
    </location>
</feature>
<keyword evidence="1" id="KW-0812">Transmembrane</keyword>
<feature type="transmembrane region" description="Helical" evidence="1">
    <location>
        <begin position="216"/>
        <end position="236"/>
    </location>
</feature>
<feature type="transmembrane region" description="Helical" evidence="1">
    <location>
        <begin position="92"/>
        <end position="120"/>
    </location>
</feature>
<accession>A0ABP8E2C5</accession>